<protein>
    <submittedName>
        <fullName evidence="2">Uncharacterized protein</fullName>
    </submittedName>
</protein>
<gene>
    <name evidence="2" type="ORF">SLS63_002748</name>
</gene>
<feature type="compositionally biased region" description="Basic residues" evidence="1">
    <location>
        <begin position="18"/>
        <end position="28"/>
    </location>
</feature>
<dbReference type="Proteomes" id="UP001430848">
    <property type="component" value="Unassembled WGS sequence"/>
</dbReference>
<organism evidence="2 3">
    <name type="scientific">Diaporthe eres</name>
    <name type="common">Phomopsis oblonga</name>
    <dbReference type="NCBI Taxonomy" id="83184"/>
    <lineage>
        <taxon>Eukaryota</taxon>
        <taxon>Fungi</taxon>
        <taxon>Dikarya</taxon>
        <taxon>Ascomycota</taxon>
        <taxon>Pezizomycotina</taxon>
        <taxon>Sordariomycetes</taxon>
        <taxon>Sordariomycetidae</taxon>
        <taxon>Diaporthales</taxon>
        <taxon>Diaporthaceae</taxon>
        <taxon>Diaporthe</taxon>
        <taxon>Diaporthe eres species complex</taxon>
    </lineage>
</organism>
<feature type="region of interest" description="Disordered" evidence="1">
    <location>
        <begin position="1"/>
        <end position="30"/>
    </location>
</feature>
<evidence type="ECO:0000256" key="1">
    <source>
        <dbReference type="SAM" id="MobiDB-lite"/>
    </source>
</evidence>
<sequence>MSSANNETMSSNESWKKAGGKTKHGRPTGRREVLEKYKAIGLESLNCGNRKQLGIEIRVFGYGSNRDAILLVPMLAKERRRANKLALQDQLLSLENDECREEAEHEAREECDEMMSETRREKDRELADRLGISESSFEDPWSLENIDWFGFDYGDRTDEFWDNYMGVIEWSHEQGTYVDFEQATWMAAPHFGEGCFVCKMMAKYGEKGPCR</sequence>
<evidence type="ECO:0000313" key="2">
    <source>
        <dbReference type="EMBL" id="KAK7737619.1"/>
    </source>
</evidence>
<keyword evidence="3" id="KW-1185">Reference proteome</keyword>
<reference evidence="2 3" key="1">
    <citation type="submission" date="2024-02" db="EMBL/GenBank/DDBJ databases">
        <title>De novo assembly and annotation of 12 fungi associated with fruit tree decline syndrome in Ontario, Canada.</title>
        <authorList>
            <person name="Sulman M."/>
            <person name="Ellouze W."/>
            <person name="Ilyukhin E."/>
        </authorList>
    </citation>
    <scope>NUCLEOTIDE SEQUENCE [LARGE SCALE GENOMIC DNA]</scope>
    <source>
        <strain evidence="2 3">M169</strain>
    </source>
</reference>
<name>A0ABR1PII2_DIAER</name>
<feature type="compositionally biased region" description="Polar residues" evidence="1">
    <location>
        <begin position="1"/>
        <end position="13"/>
    </location>
</feature>
<accession>A0ABR1PII2</accession>
<comment type="caution">
    <text evidence="2">The sequence shown here is derived from an EMBL/GenBank/DDBJ whole genome shotgun (WGS) entry which is preliminary data.</text>
</comment>
<dbReference type="EMBL" id="JAKNSF020000007">
    <property type="protein sequence ID" value="KAK7737619.1"/>
    <property type="molecule type" value="Genomic_DNA"/>
</dbReference>
<proteinExistence type="predicted"/>
<evidence type="ECO:0000313" key="3">
    <source>
        <dbReference type="Proteomes" id="UP001430848"/>
    </source>
</evidence>